<dbReference type="Gene3D" id="3.40.50.360">
    <property type="match status" value="1"/>
</dbReference>
<keyword evidence="4" id="KW-0472">Membrane</keyword>
<evidence type="ECO:0000256" key="2">
    <source>
        <dbReference type="ARBA" id="ARBA00022643"/>
    </source>
</evidence>
<comment type="caution">
    <text evidence="7">The sequence shown here is derived from an EMBL/GenBank/DDBJ whole genome shotgun (WGS) entry which is preliminary data.</text>
</comment>
<evidence type="ECO:0000259" key="6">
    <source>
        <dbReference type="PROSITE" id="PS51384"/>
    </source>
</evidence>
<dbReference type="InterPro" id="IPR017938">
    <property type="entry name" value="Riboflavin_synthase-like_b-brl"/>
</dbReference>
<feature type="domain" description="FAD-binding FR-type" evidence="6">
    <location>
        <begin position="486"/>
        <end position="601"/>
    </location>
</feature>
<feature type="transmembrane region" description="Helical" evidence="4">
    <location>
        <begin position="123"/>
        <end position="144"/>
    </location>
</feature>
<evidence type="ECO:0000313" key="8">
    <source>
        <dbReference type="Proteomes" id="UP001189616"/>
    </source>
</evidence>
<dbReference type="EMBL" id="CATYWO010000002">
    <property type="protein sequence ID" value="CAJ0783595.1"/>
    <property type="molecule type" value="Genomic_DNA"/>
</dbReference>
<keyword evidence="8" id="KW-1185">Reference proteome</keyword>
<sequence length="738" mass="78436">MLRKLHSLSGLIAAIVLTVMALSGVVLSVKPAIDRAAAVRTPSGSLDVAMLASRVKANIPEVERIARKPSGMIVAYYTAADGPAAQRIQPSTGAAIGPYTTSAAMRWVTNLHRKLLLGDVGRVAAGTGAILMLLLSVSGLALLARRMGGMAHLFGRIRGSGLQRVHNEIARVALVGLTLSALTGAAMSLTTFGVLPEGGSAEPAYPASVSASAPAPVSQLAALKGVDVAALRELTFPDPQNPRDVYALTTAQGAGYVDASTGVSLAWRKHDAWQQFQETVYMLHTGDGLWWLALLLGVSSASVPVLAISGVWLWALRRRAMPKVSANANPRQADTVLLVGSEGNTTWAFATALHRALTQANFRVHMAAMNDMASRYTNAKRLIVLTSTYGDGAAPANAAHFLRKLARLEISAPMAFAVLGFGDRQFPQFCGFARQVHGALREKGMRALVDIECVDRQSESTFRKWAGQLGAVLGTELAVDYQPSLPCTFALRLVERKDYGEQADAFTSVLRFVRDGNGGSSWKRLVGRRLPSFEPGDLVGFVPPGDAVPRFYSLASASSDGLVEICVRKHPQGVCSGYLTSLAPGDVVEAFIRPNPSFRPAAGTAPVILIGAGTGVGPFVGFIRHNAAERPMHLYFGARRSGDAFLYDKELAELVGKQQLTALTTALSSPSEKTYVQERLLADAAALRNLVARGAHVMVCGGREMARGVATAWERILAGSGVTVNDLKLKGSYVEDVY</sequence>
<evidence type="ECO:0000313" key="7">
    <source>
        <dbReference type="EMBL" id="CAJ0783595.1"/>
    </source>
</evidence>
<dbReference type="Gene3D" id="3.40.50.80">
    <property type="entry name" value="Nucleotide-binding domain of ferredoxin-NADP reductase (FNR) module"/>
    <property type="match status" value="1"/>
</dbReference>
<protein>
    <recommendedName>
        <fullName evidence="3">NADPH--hemoprotein reductase</fullName>
        <ecNumber evidence="3">1.6.2.4</ecNumber>
    </recommendedName>
</protein>
<reference evidence="7 8" key="1">
    <citation type="submission" date="2023-07" db="EMBL/GenBank/DDBJ databases">
        <authorList>
            <person name="Peeters C."/>
        </authorList>
    </citation>
    <scope>NUCLEOTIDE SEQUENCE [LARGE SCALE GENOMIC DNA]</scope>
    <source>
        <strain evidence="7 8">LMG 7141</strain>
    </source>
</reference>
<evidence type="ECO:0000256" key="3">
    <source>
        <dbReference type="ARBA" id="ARBA00023797"/>
    </source>
</evidence>
<keyword evidence="7" id="KW-0560">Oxidoreductase</keyword>
<dbReference type="InterPro" id="IPR001709">
    <property type="entry name" value="Flavoprot_Pyr_Nucl_cyt_Rdtase"/>
</dbReference>
<dbReference type="SUPFAM" id="SSF52343">
    <property type="entry name" value="Ferredoxin reductase-like, C-terminal NADP-linked domain"/>
    <property type="match status" value="1"/>
</dbReference>
<dbReference type="PANTHER" id="PTHR19384:SF17">
    <property type="entry name" value="NADPH--CYTOCHROME P450 REDUCTASE"/>
    <property type="match status" value="1"/>
</dbReference>
<dbReference type="PANTHER" id="PTHR19384">
    <property type="entry name" value="NITRIC OXIDE SYNTHASE-RELATED"/>
    <property type="match status" value="1"/>
</dbReference>
<dbReference type="InterPro" id="IPR005625">
    <property type="entry name" value="PepSY-ass_TM"/>
</dbReference>
<dbReference type="Pfam" id="PF00258">
    <property type="entry name" value="Flavodoxin_1"/>
    <property type="match status" value="1"/>
</dbReference>
<dbReference type="CDD" id="cd06201">
    <property type="entry name" value="SiR_like2"/>
    <property type="match status" value="1"/>
</dbReference>
<dbReference type="Pfam" id="PF03929">
    <property type="entry name" value="PepSY_TM"/>
    <property type="match status" value="1"/>
</dbReference>
<gene>
    <name evidence="7" type="primary">hmp_1</name>
    <name evidence="7" type="ORF">LMG7141_01409</name>
</gene>
<dbReference type="Gene3D" id="2.40.30.10">
    <property type="entry name" value="Translation factors"/>
    <property type="match status" value="1"/>
</dbReference>
<dbReference type="EC" id="1.6.2.4" evidence="3"/>
<dbReference type="InterPro" id="IPR001433">
    <property type="entry name" value="OxRdtase_FAD/NAD-bd"/>
</dbReference>
<evidence type="ECO:0000256" key="1">
    <source>
        <dbReference type="ARBA" id="ARBA00022630"/>
    </source>
</evidence>
<feature type="domain" description="Flavodoxin-like" evidence="5">
    <location>
        <begin position="335"/>
        <end position="470"/>
    </location>
</feature>
<dbReference type="PROSITE" id="PS50902">
    <property type="entry name" value="FLAVODOXIN_LIKE"/>
    <property type="match status" value="1"/>
</dbReference>
<dbReference type="PROSITE" id="PS51384">
    <property type="entry name" value="FAD_FR"/>
    <property type="match status" value="1"/>
</dbReference>
<proteinExistence type="predicted"/>
<dbReference type="InterPro" id="IPR008254">
    <property type="entry name" value="Flavodoxin/NO_synth"/>
</dbReference>
<evidence type="ECO:0000256" key="4">
    <source>
        <dbReference type="SAM" id="Phobius"/>
    </source>
</evidence>
<dbReference type="InterPro" id="IPR029039">
    <property type="entry name" value="Flavoprotein-like_sf"/>
</dbReference>
<keyword evidence="4" id="KW-0812">Transmembrane</keyword>
<dbReference type="RefSeq" id="WP_316656814.1">
    <property type="nucleotide sequence ID" value="NZ_CATYWO010000002.1"/>
</dbReference>
<name>A0ABN9IJJ9_9RALS</name>
<feature type="transmembrane region" description="Helical" evidence="4">
    <location>
        <begin position="289"/>
        <end position="315"/>
    </location>
</feature>
<keyword evidence="2" id="KW-0288">FMN</keyword>
<dbReference type="GO" id="GO:0008941">
    <property type="term" value="F:nitric oxide dioxygenase NAD(P)H activity"/>
    <property type="evidence" value="ECO:0007669"/>
    <property type="project" value="UniProtKB-EC"/>
</dbReference>
<dbReference type="Pfam" id="PF00175">
    <property type="entry name" value="NAD_binding_1"/>
    <property type="match status" value="1"/>
</dbReference>
<dbReference type="PRINTS" id="PR00371">
    <property type="entry name" value="FPNCR"/>
</dbReference>
<evidence type="ECO:0000259" key="5">
    <source>
        <dbReference type="PROSITE" id="PS50902"/>
    </source>
</evidence>
<dbReference type="InterPro" id="IPR039261">
    <property type="entry name" value="FNR_nucleotide-bd"/>
</dbReference>
<keyword evidence="1" id="KW-0285">Flavoprotein</keyword>
<dbReference type="SUPFAM" id="SSF52218">
    <property type="entry name" value="Flavoproteins"/>
    <property type="match status" value="1"/>
</dbReference>
<dbReference type="SUPFAM" id="SSF63380">
    <property type="entry name" value="Riboflavin synthase domain-like"/>
    <property type="match status" value="1"/>
</dbReference>
<accession>A0ABN9IJJ9</accession>
<keyword evidence="4" id="KW-1133">Transmembrane helix</keyword>
<organism evidence="7 8">
    <name type="scientific">Ralstonia condita</name>
    <dbReference type="NCBI Taxonomy" id="3058600"/>
    <lineage>
        <taxon>Bacteria</taxon>
        <taxon>Pseudomonadati</taxon>
        <taxon>Pseudomonadota</taxon>
        <taxon>Betaproteobacteria</taxon>
        <taxon>Burkholderiales</taxon>
        <taxon>Burkholderiaceae</taxon>
        <taxon>Ralstonia</taxon>
    </lineage>
</organism>
<feature type="transmembrane region" description="Helical" evidence="4">
    <location>
        <begin position="172"/>
        <end position="195"/>
    </location>
</feature>
<dbReference type="Proteomes" id="UP001189616">
    <property type="component" value="Unassembled WGS sequence"/>
</dbReference>
<dbReference type="InterPro" id="IPR017927">
    <property type="entry name" value="FAD-bd_FR_type"/>
</dbReference>